<feature type="active site" description="Proton donor" evidence="6">
    <location>
        <position position="430"/>
    </location>
</feature>
<evidence type="ECO:0000256" key="5">
    <source>
        <dbReference type="ARBA" id="ARBA00023239"/>
    </source>
</evidence>
<dbReference type="PANTHER" id="PTHR43727:SF2">
    <property type="entry name" value="GROUP IV DECARBOXYLASE"/>
    <property type="match status" value="1"/>
</dbReference>
<keyword evidence="5 10" id="KW-0456">Lyase</keyword>
<sequence length="513" mass="56685">MPKPRNAVTRRPGPADTLSVRDGRLWVEERPASDLVEEFGSPLFVFSEAQLRGNLHRFRNAFGAEWPEGPVDVLPAFKANTLLELRRILSEEGAGADIYSPEELAGVLSTGVDRERVSVNGGGKSREHLRTCVAAGVRITVEDVDEIDLIQEVAAELGDVAKVRLRCKAAVPNLWRRTDFSQLSVPIDLGVQVYKSGIPREYLVDMGRRVFAMSNVELVGLHFHVGRHHPSLWFWEGLMTRYARLVGELSRAWDGWRPAELDIGGGMPSPRDPHNEEMARSEFLLTAAGYPLMVGARRLGEETYHRMMGRLVPALTGHRVRKEPPTIEELAATITSTLRRELTREGLDLQGMRLQLEPGRSLYGDTGIHLTRVKKVKRQSEPIPYAWVLLDTTYFFLAGGVLEHNRHPFVVADDVDGPASLAADLVGHSCFADQIVLGAHLPPVRTGDVIALLETGAYQESSASNFNALPRPASVLVSGTQARMVKRAETLADVYARDVVTEEARERVAAPGP</sequence>
<dbReference type="AlphaFoldDB" id="A0A7Y9E945"/>
<feature type="domain" description="Orn/DAP/Arg decarboxylase 2 C-terminal" evidence="8">
    <location>
        <begin position="321"/>
        <end position="456"/>
    </location>
</feature>
<evidence type="ECO:0000256" key="3">
    <source>
        <dbReference type="ARBA" id="ARBA00022898"/>
    </source>
</evidence>
<dbReference type="InterPro" id="IPR029066">
    <property type="entry name" value="PLP-binding_barrel"/>
</dbReference>
<dbReference type="InterPro" id="IPR022644">
    <property type="entry name" value="De-COase2_N"/>
</dbReference>
<dbReference type="PRINTS" id="PR01181">
    <property type="entry name" value="DAPDCRBXLASE"/>
</dbReference>
<evidence type="ECO:0000256" key="6">
    <source>
        <dbReference type="PIRSR" id="PIRSR600183-50"/>
    </source>
</evidence>
<dbReference type="EMBL" id="JACCBG010000001">
    <property type="protein sequence ID" value="NYD43190.1"/>
    <property type="molecule type" value="Genomic_DNA"/>
</dbReference>
<name>A0A7Y9E945_9ACTN</name>
<keyword evidence="4" id="KW-0028">Amino-acid biosynthesis</keyword>
<evidence type="ECO:0000313" key="11">
    <source>
        <dbReference type="Proteomes" id="UP000535511"/>
    </source>
</evidence>
<proteinExistence type="inferred from homology"/>
<evidence type="ECO:0000256" key="7">
    <source>
        <dbReference type="RuleBase" id="RU003737"/>
    </source>
</evidence>
<keyword evidence="2" id="KW-0210">Decarboxylase</keyword>
<accession>A0A7Y9E945</accession>
<dbReference type="PRINTS" id="PR01179">
    <property type="entry name" value="ODADCRBXLASE"/>
</dbReference>
<feature type="modified residue" description="N6-(pyridoxal phosphate)lysine" evidence="6">
    <location>
        <position position="78"/>
    </location>
</feature>
<gene>
    <name evidence="10" type="ORF">BJZ21_003273</name>
</gene>
<dbReference type="Proteomes" id="UP000535511">
    <property type="component" value="Unassembled WGS sequence"/>
</dbReference>
<keyword evidence="11" id="KW-1185">Reference proteome</keyword>
<dbReference type="InterPro" id="IPR022643">
    <property type="entry name" value="De-COase2_C"/>
</dbReference>
<keyword evidence="4" id="KW-0457">Lysine biosynthesis</keyword>
<comment type="caution">
    <text evidence="10">The sequence shown here is derived from an EMBL/GenBank/DDBJ whole genome shotgun (WGS) entry which is preliminary data.</text>
</comment>
<evidence type="ECO:0000256" key="1">
    <source>
        <dbReference type="ARBA" id="ARBA00001933"/>
    </source>
</evidence>
<dbReference type="Pfam" id="PF00278">
    <property type="entry name" value="Orn_DAP_Arg_deC"/>
    <property type="match status" value="1"/>
</dbReference>
<feature type="domain" description="Orn/DAP/Arg decarboxylase 2 N-terminal" evidence="9">
    <location>
        <begin position="50"/>
        <end position="277"/>
    </location>
</feature>
<dbReference type="InterPro" id="IPR009006">
    <property type="entry name" value="Ala_racemase/Decarboxylase_C"/>
</dbReference>
<dbReference type="Pfam" id="PF02784">
    <property type="entry name" value="Orn_Arg_deC_N"/>
    <property type="match status" value="1"/>
</dbReference>
<dbReference type="Gene3D" id="3.20.20.10">
    <property type="entry name" value="Alanine racemase"/>
    <property type="match status" value="2"/>
</dbReference>
<dbReference type="GO" id="GO:0009089">
    <property type="term" value="P:lysine biosynthetic process via diaminopimelate"/>
    <property type="evidence" value="ECO:0007669"/>
    <property type="project" value="InterPro"/>
</dbReference>
<comment type="cofactor">
    <cofactor evidence="1 6">
        <name>pyridoxal 5'-phosphate</name>
        <dbReference type="ChEBI" id="CHEBI:597326"/>
    </cofactor>
</comment>
<protein>
    <submittedName>
        <fullName evidence="10">Diaminopimelate decarboxylase</fullName>
        <ecNumber evidence="10">4.1.1.20</ecNumber>
    </submittedName>
</protein>
<evidence type="ECO:0000313" key="10">
    <source>
        <dbReference type="EMBL" id="NYD43190.1"/>
    </source>
</evidence>
<dbReference type="SUPFAM" id="SSF51419">
    <property type="entry name" value="PLP-binding barrel"/>
    <property type="match status" value="1"/>
</dbReference>
<dbReference type="InterPro" id="IPR002986">
    <property type="entry name" value="DAP_deCOOHase_LysA"/>
</dbReference>
<evidence type="ECO:0000256" key="2">
    <source>
        <dbReference type="ARBA" id="ARBA00022793"/>
    </source>
</evidence>
<dbReference type="GO" id="GO:0008836">
    <property type="term" value="F:diaminopimelate decarboxylase activity"/>
    <property type="evidence" value="ECO:0007669"/>
    <property type="project" value="UniProtKB-EC"/>
</dbReference>
<evidence type="ECO:0000259" key="8">
    <source>
        <dbReference type="Pfam" id="PF00278"/>
    </source>
</evidence>
<evidence type="ECO:0000256" key="4">
    <source>
        <dbReference type="ARBA" id="ARBA00023154"/>
    </source>
</evidence>
<dbReference type="EC" id="4.1.1.20" evidence="10"/>
<evidence type="ECO:0000259" key="9">
    <source>
        <dbReference type="Pfam" id="PF02784"/>
    </source>
</evidence>
<reference evidence="10 11" key="1">
    <citation type="submission" date="2020-07" db="EMBL/GenBank/DDBJ databases">
        <title>Sequencing the genomes of 1000 actinobacteria strains.</title>
        <authorList>
            <person name="Klenk H.-P."/>
        </authorList>
    </citation>
    <scope>NUCLEOTIDE SEQUENCE [LARGE SCALE GENOMIC DNA]</scope>
    <source>
        <strain evidence="10 11">DSM 21350</strain>
    </source>
</reference>
<organism evidence="10 11">
    <name type="scientific">Nocardioides panaciterrulae</name>
    <dbReference type="NCBI Taxonomy" id="661492"/>
    <lineage>
        <taxon>Bacteria</taxon>
        <taxon>Bacillati</taxon>
        <taxon>Actinomycetota</taxon>
        <taxon>Actinomycetes</taxon>
        <taxon>Propionibacteriales</taxon>
        <taxon>Nocardioidaceae</taxon>
        <taxon>Nocardioides</taxon>
    </lineage>
</organism>
<dbReference type="InterPro" id="IPR000183">
    <property type="entry name" value="Orn/DAP/Arg_de-COase"/>
</dbReference>
<dbReference type="RefSeq" id="WP_179664740.1">
    <property type="nucleotide sequence ID" value="NZ_JACCBG010000001.1"/>
</dbReference>
<comment type="similarity">
    <text evidence="7">Belongs to the Orn/Lys/Arg decarboxylase class-II family.</text>
</comment>
<keyword evidence="3 6" id="KW-0663">Pyridoxal phosphate</keyword>
<dbReference type="Gene3D" id="2.40.37.10">
    <property type="entry name" value="Lyase, Ornithine Decarboxylase, Chain A, domain 1"/>
    <property type="match status" value="2"/>
</dbReference>
<dbReference type="PANTHER" id="PTHR43727">
    <property type="entry name" value="DIAMINOPIMELATE DECARBOXYLASE"/>
    <property type="match status" value="1"/>
</dbReference>
<dbReference type="SUPFAM" id="SSF50621">
    <property type="entry name" value="Alanine racemase C-terminal domain-like"/>
    <property type="match status" value="1"/>
</dbReference>